<keyword evidence="6 7" id="KW-0472">Membrane</keyword>
<dbReference type="OrthoDB" id="9771544at2"/>
<feature type="domain" description="ABC transmembrane type-1" evidence="8">
    <location>
        <begin position="91"/>
        <end position="277"/>
    </location>
</feature>
<evidence type="ECO:0000256" key="1">
    <source>
        <dbReference type="ARBA" id="ARBA00004651"/>
    </source>
</evidence>
<feature type="transmembrane region" description="Helical" evidence="7">
    <location>
        <begin position="128"/>
        <end position="149"/>
    </location>
</feature>
<dbReference type="Gene3D" id="1.10.3720.10">
    <property type="entry name" value="MetI-like"/>
    <property type="match status" value="1"/>
</dbReference>
<dbReference type="GO" id="GO:0005886">
    <property type="term" value="C:plasma membrane"/>
    <property type="evidence" value="ECO:0007669"/>
    <property type="project" value="UniProtKB-SubCell"/>
</dbReference>
<name>A0A328U4E4_9BACL</name>
<evidence type="ECO:0000256" key="7">
    <source>
        <dbReference type="RuleBase" id="RU363032"/>
    </source>
</evidence>
<comment type="similarity">
    <text evidence="7">Belongs to the binding-protein-dependent transport system permease family.</text>
</comment>
<evidence type="ECO:0000256" key="4">
    <source>
        <dbReference type="ARBA" id="ARBA00022692"/>
    </source>
</evidence>
<dbReference type="Pfam" id="PF00528">
    <property type="entry name" value="BPD_transp_1"/>
    <property type="match status" value="1"/>
</dbReference>
<evidence type="ECO:0000256" key="3">
    <source>
        <dbReference type="ARBA" id="ARBA00022475"/>
    </source>
</evidence>
<feature type="transmembrane region" description="Helical" evidence="7">
    <location>
        <begin position="257"/>
        <end position="277"/>
    </location>
</feature>
<dbReference type="InterPro" id="IPR000515">
    <property type="entry name" value="MetI-like"/>
</dbReference>
<proteinExistence type="inferred from homology"/>
<sequence>MKRKAFISRCAITLPLALIATLMLLPIIVSFTNSLMTEEEIGSNYELIGKMTGAATGGKDAFVNLKLLPDWVSFDQYGKVLIATPTYLNLFWNSVYMVALIIAGQVIVGALAAYAFAKLRFRGRDRLFFVYLMAMLMPFQVTLVPNYIIADRLDLLNSASAIVLPGIFGAFGVFMLRQFMLSIPGAYVEAAYMDGAGHLRIFLHIIVPLIKPGFAALVVLLFVDYWNMVEQPLIFLEDDFKQPLSVYLSVVQEEARGVGFAASVFYMLPMVLLFLNAEAHFIEGVQMSGIKG</sequence>
<feature type="transmembrane region" description="Helical" evidence="7">
    <location>
        <begin position="155"/>
        <end position="176"/>
    </location>
</feature>
<dbReference type="PANTHER" id="PTHR43744">
    <property type="entry name" value="ABC TRANSPORTER PERMEASE PROTEIN MG189-RELATED-RELATED"/>
    <property type="match status" value="1"/>
</dbReference>
<evidence type="ECO:0000256" key="6">
    <source>
        <dbReference type="ARBA" id="ARBA00023136"/>
    </source>
</evidence>
<comment type="subcellular location">
    <subcellularLocation>
        <location evidence="1 7">Cell membrane</location>
        <topology evidence="1 7">Multi-pass membrane protein</topology>
    </subcellularLocation>
</comment>
<feature type="transmembrane region" description="Helical" evidence="7">
    <location>
        <begin position="12"/>
        <end position="31"/>
    </location>
</feature>
<dbReference type="CDD" id="cd06261">
    <property type="entry name" value="TM_PBP2"/>
    <property type="match status" value="1"/>
</dbReference>
<feature type="transmembrane region" description="Helical" evidence="7">
    <location>
        <begin position="95"/>
        <end position="116"/>
    </location>
</feature>
<dbReference type="PANTHER" id="PTHR43744:SF12">
    <property type="entry name" value="ABC TRANSPORTER PERMEASE PROTEIN MG189-RELATED"/>
    <property type="match status" value="1"/>
</dbReference>
<dbReference type="AlphaFoldDB" id="A0A328U4E4"/>
<reference evidence="9 10" key="1">
    <citation type="submission" date="2018-06" db="EMBL/GenBank/DDBJ databases">
        <title>Paenibacillus montanisoli sp. nov., isolated from mountain area soil.</title>
        <authorList>
            <person name="Wu M."/>
        </authorList>
    </citation>
    <scope>NUCLEOTIDE SEQUENCE [LARGE SCALE GENOMIC DNA]</scope>
    <source>
        <strain evidence="9 10">RA17</strain>
    </source>
</reference>
<dbReference type="InterPro" id="IPR035906">
    <property type="entry name" value="MetI-like_sf"/>
</dbReference>
<evidence type="ECO:0000256" key="5">
    <source>
        <dbReference type="ARBA" id="ARBA00022989"/>
    </source>
</evidence>
<keyword evidence="10" id="KW-1185">Reference proteome</keyword>
<feature type="transmembrane region" description="Helical" evidence="7">
    <location>
        <begin position="201"/>
        <end position="223"/>
    </location>
</feature>
<dbReference type="SUPFAM" id="SSF161098">
    <property type="entry name" value="MetI-like"/>
    <property type="match status" value="1"/>
</dbReference>
<dbReference type="PROSITE" id="PS50928">
    <property type="entry name" value="ABC_TM1"/>
    <property type="match status" value="1"/>
</dbReference>
<keyword evidence="4 7" id="KW-0812">Transmembrane</keyword>
<comment type="caution">
    <text evidence="9">The sequence shown here is derived from an EMBL/GenBank/DDBJ whole genome shotgun (WGS) entry which is preliminary data.</text>
</comment>
<keyword evidence="3" id="KW-1003">Cell membrane</keyword>
<dbReference type="EMBL" id="QLUW01000002">
    <property type="protein sequence ID" value="RAP76331.1"/>
    <property type="molecule type" value="Genomic_DNA"/>
</dbReference>
<evidence type="ECO:0000256" key="2">
    <source>
        <dbReference type="ARBA" id="ARBA00022448"/>
    </source>
</evidence>
<keyword evidence="2 7" id="KW-0813">Transport</keyword>
<dbReference type="GO" id="GO:0055085">
    <property type="term" value="P:transmembrane transport"/>
    <property type="evidence" value="ECO:0007669"/>
    <property type="project" value="InterPro"/>
</dbReference>
<dbReference type="RefSeq" id="WP_112882552.1">
    <property type="nucleotide sequence ID" value="NZ_QLUW01000002.1"/>
</dbReference>
<dbReference type="Proteomes" id="UP000249260">
    <property type="component" value="Unassembled WGS sequence"/>
</dbReference>
<evidence type="ECO:0000259" key="8">
    <source>
        <dbReference type="PROSITE" id="PS50928"/>
    </source>
</evidence>
<gene>
    <name evidence="9" type="ORF">DL346_13105</name>
</gene>
<keyword evidence="5 7" id="KW-1133">Transmembrane helix</keyword>
<organism evidence="9 10">
    <name type="scientific">Paenibacillus montanisoli</name>
    <dbReference type="NCBI Taxonomy" id="2081970"/>
    <lineage>
        <taxon>Bacteria</taxon>
        <taxon>Bacillati</taxon>
        <taxon>Bacillota</taxon>
        <taxon>Bacilli</taxon>
        <taxon>Bacillales</taxon>
        <taxon>Paenibacillaceae</taxon>
        <taxon>Paenibacillus</taxon>
    </lineage>
</organism>
<evidence type="ECO:0000313" key="9">
    <source>
        <dbReference type="EMBL" id="RAP76331.1"/>
    </source>
</evidence>
<evidence type="ECO:0000313" key="10">
    <source>
        <dbReference type="Proteomes" id="UP000249260"/>
    </source>
</evidence>
<accession>A0A328U4E4</accession>
<protein>
    <submittedName>
        <fullName evidence="9">Carbohydrate ABC transporter permease</fullName>
    </submittedName>
</protein>